<protein>
    <submittedName>
        <fullName evidence="5">HPr family phosphocarrier protein</fullName>
    </submittedName>
</protein>
<organism evidence="5 6">
    <name type="scientific">Lentihominibacter faecis</name>
    <dbReference type="NCBI Taxonomy" id="2764712"/>
    <lineage>
        <taxon>Bacteria</taxon>
        <taxon>Bacillati</taxon>
        <taxon>Bacillota</taxon>
        <taxon>Clostridia</taxon>
        <taxon>Peptostreptococcales</taxon>
        <taxon>Anaerovoracaceae</taxon>
        <taxon>Lentihominibacter</taxon>
    </lineage>
</organism>
<dbReference type="GO" id="GO:0005737">
    <property type="term" value="C:cytoplasm"/>
    <property type="evidence" value="ECO:0007669"/>
    <property type="project" value="UniProtKB-SubCell"/>
</dbReference>
<name>A0A923ND09_9FIRM</name>
<sequence>MVSKKVKVVNSQGFHMRPVTTFVGAMGKYESDIKILSKGNEINGKSLMTIVAACIKCGDEVEVQCSGADEDAALQEAIGMIESGFGEE</sequence>
<dbReference type="RefSeq" id="WP_249287174.1">
    <property type="nucleotide sequence ID" value="NZ_JACRWC010000095.1"/>
</dbReference>
<dbReference type="Pfam" id="PF00381">
    <property type="entry name" value="PTS-HPr"/>
    <property type="match status" value="1"/>
</dbReference>
<keyword evidence="6" id="KW-1185">Reference proteome</keyword>
<dbReference type="InterPro" id="IPR035895">
    <property type="entry name" value="HPr-like_sf"/>
</dbReference>
<comment type="subcellular location">
    <subcellularLocation>
        <location evidence="1">Cytoplasm</location>
    </subcellularLocation>
</comment>
<dbReference type="Gene3D" id="3.30.1340.10">
    <property type="entry name" value="HPr-like"/>
    <property type="match status" value="1"/>
</dbReference>
<keyword evidence="3" id="KW-0598">Phosphotransferase system</keyword>
<evidence type="ECO:0000256" key="3">
    <source>
        <dbReference type="ARBA" id="ARBA00022683"/>
    </source>
</evidence>
<dbReference type="Proteomes" id="UP000644115">
    <property type="component" value="Unassembled WGS sequence"/>
</dbReference>
<dbReference type="InterPro" id="IPR050399">
    <property type="entry name" value="HPr"/>
</dbReference>
<keyword evidence="2" id="KW-0963">Cytoplasm</keyword>
<dbReference type="AlphaFoldDB" id="A0A923ND09"/>
<dbReference type="EMBL" id="JACRWC010000095">
    <property type="protein sequence ID" value="MBC5999794.1"/>
    <property type="molecule type" value="Genomic_DNA"/>
</dbReference>
<evidence type="ECO:0000256" key="1">
    <source>
        <dbReference type="ARBA" id="ARBA00004496"/>
    </source>
</evidence>
<dbReference type="PANTHER" id="PTHR33705:SF2">
    <property type="entry name" value="PHOSPHOCARRIER PROTEIN NPR"/>
    <property type="match status" value="1"/>
</dbReference>
<evidence type="ECO:0000313" key="5">
    <source>
        <dbReference type="EMBL" id="MBC5999794.1"/>
    </source>
</evidence>
<dbReference type="InterPro" id="IPR000032">
    <property type="entry name" value="HPr-like"/>
</dbReference>
<dbReference type="PANTHER" id="PTHR33705">
    <property type="entry name" value="PHOSPHOCARRIER PROTEIN HPR"/>
    <property type="match status" value="1"/>
</dbReference>
<dbReference type="SUPFAM" id="SSF55594">
    <property type="entry name" value="HPr-like"/>
    <property type="match status" value="1"/>
</dbReference>
<dbReference type="NCBIfam" id="TIGR01003">
    <property type="entry name" value="PTS_HPr_family"/>
    <property type="match status" value="1"/>
</dbReference>
<evidence type="ECO:0000256" key="2">
    <source>
        <dbReference type="ARBA" id="ARBA00022490"/>
    </source>
</evidence>
<dbReference type="PROSITE" id="PS51350">
    <property type="entry name" value="PTS_HPR_DOM"/>
    <property type="match status" value="1"/>
</dbReference>
<proteinExistence type="predicted"/>
<gene>
    <name evidence="5" type="ORF">H8876_07250</name>
</gene>
<reference evidence="5" key="1">
    <citation type="submission" date="2020-08" db="EMBL/GenBank/DDBJ databases">
        <authorList>
            <person name="Liu C."/>
            <person name="Sun Q."/>
        </authorList>
    </citation>
    <scope>NUCLEOTIDE SEQUENCE</scope>
    <source>
        <strain evidence="5">BX16</strain>
    </source>
</reference>
<evidence type="ECO:0000259" key="4">
    <source>
        <dbReference type="PROSITE" id="PS51350"/>
    </source>
</evidence>
<comment type="caution">
    <text evidence="5">The sequence shown here is derived from an EMBL/GenBank/DDBJ whole genome shotgun (WGS) entry which is preliminary data.</text>
</comment>
<feature type="domain" description="HPr" evidence="4">
    <location>
        <begin position="1"/>
        <end position="88"/>
    </location>
</feature>
<dbReference type="GO" id="GO:0009401">
    <property type="term" value="P:phosphoenolpyruvate-dependent sugar phosphotransferase system"/>
    <property type="evidence" value="ECO:0007669"/>
    <property type="project" value="UniProtKB-KW"/>
</dbReference>
<evidence type="ECO:0000313" key="6">
    <source>
        <dbReference type="Proteomes" id="UP000644115"/>
    </source>
</evidence>
<accession>A0A923ND09</accession>
<dbReference type="PRINTS" id="PR00107">
    <property type="entry name" value="PHOSPHOCPHPR"/>
</dbReference>